<dbReference type="CDD" id="cd09530">
    <property type="entry name" value="SAM_Samd14"/>
    <property type="match status" value="1"/>
</dbReference>
<feature type="compositionally biased region" description="Polar residues" evidence="1">
    <location>
        <begin position="260"/>
        <end position="269"/>
    </location>
</feature>
<reference evidence="3 4" key="1">
    <citation type="submission" date="2018-10" db="EMBL/GenBank/DDBJ databases">
        <title>Improved assembly of the deer mouse Peromyscus maniculatus genome.</title>
        <authorList>
            <person name="Lassance J.-M."/>
            <person name="Hoekstra H.E."/>
        </authorList>
    </citation>
    <scope>NUCLEOTIDE SEQUENCE [LARGE SCALE GENOMIC DNA]</scope>
</reference>
<feature type="compositionally biased region" description="Basic and acidic residues" evidence="1">
    <location>
        <begin position="52"/>
        <end position="67"/>
    </location>
</feature>
<name>A0A8C8UC76_PERMB</name>
<feature type="compositionally biased region" description="Basic and acidic residues" evidence="1">
    <location>
        <begin position="222"/>
        <end position="236"/>
    </location>
</feature>
<feature type="compositionally biased region" description="Basic and acidic residues" evidence="1">
    <location>
        <begin position="177"/>
        <end position="186"/>
    </location>
</feature>
<sequence length="636" mass="71295">MAEVPEDYDSGPDESQKLQPERTKSHGVHNAKSDTAPGVTPELLPETDQEPGEVKTKEDDFEERKPGSTENVPLEPDGTPEEEIPKETNMDLPSQAEPETPQVLELETSWGAGEDLEVPVGEKHEEPDLQPPEVSADVLTELPAETDTQLPAETKVPEAASSELSEDTGQQNVPEQLLREEDKERGPGQNTADFPSEKPRKSVDEEDLPPPTITKSETTEQIQEKSEPPEVTKPEFPDQTLRPSTEEADIRPPEEIPIKSTEQIGTEQPEQAEPKSPEEKPRQSVEEKVLPEPLEELTLGLPETPVDELLEEIRLELSETPKSIEEKVPEPSEEKEPTGQKERPRKSSEKSQSKRTSVESRKEKGPVLQEQTEKSQPEPSKLKYPVGKDELIFSEYHKKMSEKESNKAKNEYMIGSPRESVESAGTDDESHERFKELQADTSEPFPTIPAPESRMELRDSAGEKKVEFSQGLEKMGLKEPKINKNISLKFEHLKWSPERVAEWISELGFPQYKECFTANFINGQKLIHVNCCNLPQMGITDFEDMKTISRHTRELLGTEEPLFSRSISLPYRDNIGLFLEQKGHSGVKSDSLTFSEFVEASGLQEYGPEIEAMANPEEQCPEGNEVLLQDNGTGEA</sequence>
<feature type="compositionally biased region" description="Basic and acidic residues" evidence="1">
    <location>
        <begin position="244"/>
        <end position="257"/>
    </location>
</feature>
<dbReference type="PANTHER" id="PTHR46829">
    <property type="entry name" value="STERILE ALPHA MOTIF DOMAIN-CONTAINING PROTEIN 15"/>
    <property type="match status" value="1"/>
</dbReference>
<feature type="compositionally biased region" description="Basic and acidic residues" evidence="1">
    <location>
        <begin position="14"/>
        <end position="24"/>
    </location>
</feature>
<feature type="compositionally biased region" description="Acidic residues" evidence="1">
    <location>
        <begin position="1"/>
        <end position="12"/>
    </location>
</feature>
<feature type="region of interest" description="Disordered" evidence="1">
    <location>
        <begin position="1"/>
        <end position="426"/>
    </location>
</feature>
<dbReference type="PANTHER" id="PTHR46829:SF1">
    <property type="entry name" value="STERILE ALPHA MOTIF DOMAIN-CONTAINING PROTEIN 15"/>
    <property type="match status" value="1"/>
</dbReference>
<feature type="compositionally biased region" description="Basic and acidic residues" evidence="1">
    <location>
        <begin position="386"/>
        <end position="410"/>
    </location>
</feature>
<dbReference type="SUPFAM" id="SSF47769">
    <property type="entry name" value="SAM/Pointed domain"/>
    <property type="match status" value="1"/>
</dbReference>
<organism evidence="3 4">
    <name type="scientific">Peromyscus maniculatus bairdii</name>
    <name type="common">Prairie deer mouse</name>
    <dbReference type="NCBI Taxonomy" id="230844"/>
    <lineage>
        <taxon>Eukaryota</taxon>
        <taxon>Metazoa</taxon>
        <taxon>Chordata</taxon>
        <taxon>Craniata</taxon>
        <taxon>Vertebrata</taxon>
        <taxon>Euteleostomi</taxon>
        <taxon>Mammalia</taxon>
        <taxon>Eutheria</taxon>
        <taxon>Euarchontoglires</taxon>
        <taxon>Glires</taxon>
        <taxon>Rodentia</taxon>
        <taxon>Myomorpha</taxon>
        <taxon>Muroidea</taxon>
        <taxon>Cricetidae</taxon>
        <taxon>Neotominae</taxon>
        <taxon>Peromyscus</taxon>
    </lineage>
</organism>
<reference evidence="3" key="2">
    <citation type="submission" date="2025-08" db="UniProtKB">
        <authorList>
            <consortium name="Ensembl"/>
        </authorList>
    </citation>
    <scope>IDENTIFICATION</scope>
</reference>
<feature type="compositionally biased region" description="Basic and acidic residues" evidence="1">
    <location>
        <begin position="272"/>
        <end position="290"/>
    </location>
</feature>
<evidence type="ECO:0000259" key="2">
    <source>
        <dbReference type="PROSITE" id="PS50105"/>
    </source>
</evidence>
<protein>
    <recommendedName>
        <fullName evidence="2">SAM domain-containing protein</fullName>
    </recommendedName>
</protein>
<dbReference type="InterPro" id="IPR013761">
    <property type="entry name" value="SAM/pointed_sf"/>
</dbReference>
<reference evidence="3" key="3">
    <citation type="submission" date="2025-09" db="UniProtKB">
        <authorList>
            <consortium name="Ensembl"/>
        </authorList>
    </citation>
    <scope>IDENTIFICATION</scope>
</reference>
<dbReference type="Proteomes" id="UP000694547">
    <property type="component" value="Chromosome 14"/>
</dbReference>
<dbReference type="Gene3D" id="1.10.150.50">
    <property type="entry name" value="Transcription Factor, Ets-1"/>
    <property type="match status" value="1"/>
</dbReference>
<dbReference type="SMART" id="SM00454">
    <property type="entry name" value="SAM"/>
    <property type="match status" value="1"/>
</dbReference>
<dbReference type="AlphaFoldDB" id="A0A8C8UC76"/>
<feature type="domain" description="SAM" evidence="2">
    <location>
        <begin position="495"/>
        <end position="558"/>
    </location>
</feature>
<proteinExistence type="predicted"/>
<dbReference type="InterPro" id="IPR001660">
    <property type="entry name" value="SAM"/>
</dbReference>
<accession>A0A8C8UC76</accession>
<evidence type="ECO:0000313" key="3">
    <source>
        <dbReference type="Ensembl" id="ENSPEMP00000029769.1"/>
    </source>
</evidence>
<evidence type="ECO:0000313" key="4">
    <source>
        <dbReference type="Proteomes" id="UP000694547"/>
    </source>
</evidence>
<keyword evidence="4" id="KW-1185">Reference proteome</keyword>
<dbReference type="PROSITE" id="PS50105">
    <property type="entry name" value="SAM_DOMAIN"/>
    <property type="match status" value="1"/>
</dbReference>
<feature type="compositionally biased region" description="Basic and acidic residues" evidence="1">
    <location>
        <begin position="311"/>
        <end position="376"/>
    </location>
</feature>
<evidence type="ECO:0000256" key="1">
    <source>
        <dbReference type="SAM" id="MobiDB-lite"/>
    </source>
</evidence>
<dbReference type="Ensembl" id="ENSPEMT00000042555.1">
    <property type="protein sequence ID" value="ENSPEMP00000029769.1"/>
    <property type="gene ID" value="ENSPEMG00000029497.1"/>
</dbReference>
<dbReference type="GeneTree" id="ENSGT00630000089942"/>
<dbReference type="Pfam" id="PF00536">
    <property type="entry name" value="SAM_1"/>
    <property type="match status" value="1"/>
</dbReference>